<dbReference type="InterPro" id="IPR004527">
    <property type="entry name" value="Glu-tRNA-ligase_bac/mito"/>
</dbReference>
<dbReference type="FunFam" id="3.40.50.620:FF:000007">
    <property type="entry name" value="Glutamate--tRNA ligase"/>
    <property type="match status" value="1"/>
</dbReference>
<dbReference type="InterPro" id="IPR001412">
    <property type="entry name" value="aa-tRNA-synth_I_CS"/>
</dbReference>
<dbReference type="InterPro" id="IPR000924">
    <property type="entry name" value="Glu/Gln-tRNA-synth"/>
</dbReference>
<dbReference type="InterPro" id="IPR008925">
    <property type="entry name" value="aa_tRNA-synth_I_cd-bd_sf"/>
</dbReference>
<keyword evidence="8 10" id="KW-0648">Protein biosynthesis</keyword>
<dbReference type="PRINTS" id="PR00987">
    <property type="entry name" value="TRNASYNTHGLU"/>
</dbReference>
<dbReference type="GO" id="GO:0006424">
    <property type="term" value="P:glutamyl-tRNA aminoacylation"/>
    <property type="evidence" value="ECO:0007669"/>
    <property type="project" value="UniProtKB-UniRule"/>
</dbReference>
<evidence type="ECO:0000256" key="1">
    <source>
        <dbReference type="ARBA" id="ARBA00004496"/>
    </source>
</evidence>
<comment type="catalytic activity">
    <reaction evidence="10">
        <text>tRNA(Glu) + L-glutamate + ATP = L-glutamyl-tRNA(Glu) + AMP + diphosphate</text>
        <dbReference type="Rhea" id="RHEA:23540"/>
        <dbReference type="Rhea" id="RHEA-COMP:9663"/>
        <dbReference type="Rhea" id="RHEA-COMP:9680"/>
        <dbReference type="ChEBI" id="CHEBI:29985"/>
        <dbReference type="ChEBI" id="CHEBI:30616"/>
        <dbReference type="ChEBI" id="CHEBI:33019"/>
        <dbReference type="ChEBI" id="CHEBI:78442"/>
        <dbReference type="ChEBI" id="CHEBI:78520"/>
        <dbReference type="ChEBI" id="CHEBI:456215"/>
        <dbReference type="EC" id="6.1.1.17"/>
    </reaction>
</comment>
<dbReference type="PROSITE" id="PS00178">
    <property type="entry name" value="AA_TRNA_LIGASE_I"/>
    <property type="match status" value="1"/>
</dbReference>
<dbReference type="GO" id="GO:0005829">
    <property type="term" value="C:cytosol"/>
    <property type="evidence" value="ECO:0007669"/>
    <property type="project" value="TreeGrafter"/>
</dbReference>
<evidence type="ECO:0000256" key="3">
    <source>
        <dbReference type="ARBA" id="ARBA00011245"/>
    </source>
</evidence>
<keyword evidence="9 10" id="KW-0030">Aminoacyl-tRNA synthetase</keyword>
<evidence type="ECO:0000259" key="12">
    <source>
        <dbReference type="Pfam" id="PF19269"/>
    </source>
</evidence>
<evidence type="ECO:0000256" key="10">
    <source>
        <dbReference type="HAMAP-Rule" id="MF_00022"/>
    </source>
</evidence>
<reference evidence="13" key="1">
    <citation type="submission" date="2016-04" db="EMBL/GenBank/DDBJ databases">
        <authorList>
            <person name="Evans L.H."/>
            <person name="Alamgir A."/>
            <person name="Owens N."/>
            <person name="Weber N.D."/>
            <person name="Virtaneva K."/>
            <person name="Barbian K."/>
            <person name="Babar A."/>
            <person name="Rosenke K."/>
        </authorList>
    </citation>
    <scope>NUCLEOTIDE SEQUENCE</scope>
    <source>
        <strain evidence="13">92-2</strain>
    </source>
</reference>
<accession>A0A212JLK3</accession>
<dbReference type="HAMAP" id="MF_00022">
    <property type="entry name" value="Glu_tRNA_synth_type1"/>
    <property type="match status" value="1"/>
</dbReference>
<organism evidence="13">
    <name type="scientific">uncultured Desulfovibrio sp</name>
    <dbReference type="NCBI Taxonomy" id="167968"/>
    <lineage>
        <taxon>Bacteria</taxon>
        <taxon>Pseudomonadati</taxon>
        <taxon>Thermodesulfobacteriota</taxon>
        <taxon>Desulfovibrionia</taxon>
        <taxon>Desulfovibrionales</taxon>
        <taxon>Desulfovibrionaceae</taxon>
        <taxon>Desulfovibrio</taxon>
        <taxon>environmental samples</taxon>
    </lineage>
</organism>
<evidence type="ECO:0000256" key="4">
    <source>
        <dbReference type="ARBA" id="ARBA00022490"/>
    </source>
</evidence>
<dbReference type="EMBL" id="FLUP01000001">
    <property type="protein sequence ID" value="SBW00185.1"/>
    <property type="molecule type" value="Genomic_DNA"/>
</dbReference>
<dbReference type="Gene3D" id="1.10.10.350">
    <property type="match status" value="1"/>
</dbReference>
<comment type="function">
    <text evidence="10">Catalyzes the attachment of glutamate to tRNA(Glu) in a two-step reaction: glutamate is first activated by ATP to form Glu-AMP and then transferred to the acceptor end of tRNA(Glu).</text>
</comment>
<dbReference type="NCBIfam" id="TIGR00464">
    <property type="entry name" value="gltX_bact"/>
    <property type="match status" value="1"/>
</dbReference>
<evidence type="ECO:0000256" key="2">
    <source>
        <dbReference type="ARBA" id="ARBA00007894"/>
    </source>
</evidence>
<dbReference type="GO" id="GO:0000049">
    <property type="term" value="F:tRNA binding"/>
    <property type="evidence" value="ECO:0007669"/>
    <property type="project" value="InterPro"/>
</dbReference>
<proteinExistence type="inferred from homology"/>
<comment type="subcellular location">
    <subcellularLocation>
        <location evidence="1 10">Cytoplasm</location>
    </subcellularLocation>
</comment>
<feature type="domain" description="Glutamyl/glutaminyl-tRNA synthetase class Ib catalytic" evidence="11">
    <location>
        <begin position="17"/>
        <end position="318"/>
    </location>
</feature>
<dbReference type="InterPro" id="IPR033910">
    <property type="entry name" value="GluRS_core"/>
</dbReference>
<dbReference type="NCBIfam" id="NF004314">
    <property type="entry name" value="PRK05710.1-3"/>
    <property type="match status" value="1"/>
</dbReference>
<evidence type="ECO:0000259" key="11">
    <source>
        <dbReference type="Pfam" id="PF00749"/>
    </source>
</evidence>
<dbReference type="EC" id="6.1.1.17" evidence="10"/>
<dbReference type="InterPro" id="IPR014729">
    <property type="entry name" value="Rossmann-like_a/b/a_fold"/>
</dbReference>
<evidence type="ECO:0000313" key="13">
    <source>
        <dbReference type="EMBL" id="SBW00185.1"/>
    </source>
</evidence>
<dbReference type="GO" id="GO:0005524">
    <property type="term" value="F:ATP binding"/>
    <property type="evidence" value="ECO:0007669"/>
    <property type="project" value="UniProtKB-UniRule"/>
</dbReference>
<dbReference type="GO" id="GO:0008270">
    <property type="term" value="F:zinc ion binding"/>
    <property type="evidence" value="ECO:0007669"/>
    <property type="project" value="InterPro"/>
</dbReference>
<dbReference type="InterPro" id="IPR020751">
    <property type="entry name" value="aa-tRNA-synth_I_codon-bd_sub2"/>
</dbReference>
<keyword evidence="4 10" id="KW-0963">Cytoplasm</keyword>
<dbReference type="CDD" id="cd00808">
    <property type="entry name" value="GluRS_core"/>
    <property type="match status" value="1"/>
</dbReference>
<dbReference type="AlphaFoldDB" id="A0A212JLK3"/>
<evidence type="ECO:0000256" key="6">
    <source>
        <dbReference type="ARBA" id="ARBA00022741"/>
    </source>
</evidence>
<feature type="domain" description="Aminoacyl-tRNA synthetase class I anticodon-binding" evidence="12">
    <location>
        <begin position="331"/>
        <end position="475"/>
    </location>
</feature>
<comment type="similarity">
    <text evidence="2 10">Belongs to the class-I aminoacyl-tRNA synthetase family. Glutamate--tRNA ligase type 1 subfamily.</text>
</comment>
<keyword evidence="6 10" id="KW-0547">Nucleotide-binding</keyword>
<feature type="short sequence motif" description="'KMSKS' region" evidence="10">
    <location>
        <begin position="250"/>
        <end position="254"/>
    </location>
</feature>
<evidence type="ECO:0000256" key="9">
    <source>
        <dbReference type="ARBA" id="ARBA00023146"/>
    </source>
</evidence>
<dbReference type="InterPro" id="IPR045462">
    <property type="entry name" value="aa-tRNA-synth_I_cd-bd"/>
</dbReference>
<gene>
    <name evidence="10 13" type="primary">gltX</name>
    <name evidence="13" type="ORF">KM92DES2_11324</name>
</gene>
<dbReference type="GO" id="GO:0004818">
    <property type="term" value="F:glutamate-tRNA ligase activity"/>
    <property type="evidence" value="ECO:0007669"/>
    <property type="project" value="UniProtKB-UniRule"/>
</dbReference>
<keyword evidence="7 10" id="KW-0067">ATP-binding</keyword>
<dbReference type="PANTHER" id="PTHR43311:SF2">
    <property type="entry name" value="GLUTAMATE--TRNA LIGASE, MITOCHONDRIAL-RELATED"/>
    <property type="match status" value="1"/>
</dbReference>
<comment type="caution">
    <text evidence="10">Lacks conserved residue(s) required for the propagation of feature annotation.</text>
</comment>
<keyword evidence="5 10" id="KW-0436">Ligase</keyword>
<evidence type="ECO:0000256" key="5">
    <source>
        <dbReference type="ARBA" id="ARBA00022598"/>
    </source>
</evidence>
<dbReference type="InterPro" id="IPR020058">
    <property type="entry name" value="Glu/Gln-tRNA-synth_Ib_cat-dom"/>
</dbReference>
<dbReference type="Pfam" id="PF00749">
    <property type="entry name" value="tRNA-synt_1c"/>
    <property type="match status" value="1"/>
</dbReference>
<feature type="short sequence motif" description="'HIGH' region" evidence="10">
    <location>
        <begin position="24"/>
        <end position="34"/>
    </location>
</feature>
<evidence type="ECO:0000256" key="7">
    <source>
        <dbReference type="ARBA" id="ARBA00022840"/>
    </source>
</evidence>
<dbReference type="SUPFAM" id="SSF48163">
    <property type="entry name" value="An anticodon-binding domain of class I aminoacyl-tRNA synthetases"/>
    <property type="match status" value="1"/>
</dbReference>
<protein>
    <recommendedName>
        <fullName evidence="10">Glutamate--tRNA ligase</fullName>
        <ecNumber evidence="10">6.1.1.17</ecNumber>
    </recommendedName>
    <alternativeName>
        <fullName evidence="10">Glutamyl-tRNA synthetase</fullName>
        <shortName evidence="10">GluRS</shortName>
    </alternativeName>
</protein>
<feature type="binding site" evidence="10">
    <location>
        <position position="253"/>
    </location>
    <ligand>
        <name>ATP</name>
        <dbReference type="ChEBI" id="CHEBI:30616"/>
    </ligand>
</feature>
<sequence length="477" mass="53166">MRDLPPNASFKESNMTQVVTRFAPSPTGHLHIGGARTAIFCWLLARHSGGRFHLRIEDTDLLRSKQEYTDSILASMRWLGLDWDGELTYQTQRADVYNRYVDKLLETGHAYWCSCTPEEVEAMREEARQNGLKPRYNGRCRERNLGPGEGHCVRLKAPVAGKVVFDDLVKGKIAVDVTELDDMVIRRADGMPTYNMAVVVDDYEMGITHVVRGDDHVSNTPRQILIYEALGLPVPRFGHVPMILGPDRQKLSKRHGARAVIEYQQDGLLPQALVNYLVRLGWSHGNQELFTKEELIEYFDGTNLNPAAAAFDPAKLEWCNAHFMRELPLPELAALVAPFVEEAGLGALPQEKLEPLCVMFRERANNLKALGEAFRPLVVPAAELSYVEKDTAKHFTDAGKAHLQALSAVFAACEPFTAEALEAALNAYVADNGLKFKEVAPPLRTALMGFMGGSHLNEIMAFLGKQETLARLQRAMG</sequence>
<dbReference type="Pfam" id="PF19269">
    <property type="entry name" value="Anticodon_2"/>
    <property type="match status" value="1"/>
</dbReference>
<dbReference type="Gene3D" id="3.40.50.620">
    <property type="entry name" value="HUPs"/>
    <property type="match status" value="1"/>
</dbReference>
<comment type="subunit">
    <text evidence="3 10">Monomer.</text>
</comment>
<dbReference type="SUPFAM" id="SSF52374">
    <property type="entry name" value="Nucleotidylyl transferase"/>
    <property type="match status" value="1"/>
</dbReference>
<name>A0A212JLK3_9BACT</name>
<evidence type="ECO:0000256" key="8">
    <source>
        <dbReference type="ARBA" id="ARBA00022917"/>
    </source>
</evidence>
<dbReference type="PANTHER" id="PTHR43311">
    <property type="entry name" value="GLUTAMATE--TRNA LIGASE"/>
    <property type="match status" value="1"/>
</dbReference>
<dbReference type="InterPro" id="IPR049940">
    <property type="entry name" value="GluQ/Sye"/>
</dbReference>